<name>A0A381SYX0_9ZZZZ</name>
<dbReference type="SUPFAM" id="SSF90257">
    <property type="entry name" value="Myosin rod fragments"/>
    <property type="match status" value="1"/>
</dbReference>
<dbReference type="EMBL" id="UINC01003694">
    <property type="protein sequence ID" value="SVA08491.1"/>
    <property type="molecule type" value="Genomic_DNA"/>
</dbReference>
<evidence type="ECO:0000313" key="2">
    <source>
        <dbReference type="EMBL" id="SVA08491.1"/>
    </source>
</evidence>
<sequence length="187" mass="22848">MYNNIYEKFTYYFRSIFVDDNVINRIKVLEKNLENTNQNSSKIQKNYTEQLNKFEKNLRTKMDIIENKVLETEKYYEELREKEQYIEQEIKSLSTDVSKNSSDIIILKNYINTNIKTNNQIEERLDKFQEQQVSIENDIQRMEKNYLKLINRLNERIDSCEKETKNNHNLFKNIDNMKQMRKMLVMN</sequence>
<accession>A0A381SYX0</accession>
<proteinExistence type="predicted"/>
<organism evidence="2">
    <name type="scientific">marine metagenome</name>
    <dbReference type="NCBI Taxonomy" id="408172"/>
    <lineage>
        <taxon>unclassified sequences</taxon>
        <taxon>metagenomes</taxon>
        <taxon>ecological metagenomes</taxon>
    </lineage>
</organism>
<protein>
    <submittedName>
        <fullName evidence="2">Uncharacterized protein</fullName>
    </submittedName>
</protein>
<reference evidence="2" key="1">
    <citation type="submission" date="2018-05" db="EMBL/GenBank/DDBJ databases">
        <authorList>
            <person name="Lanie J.A."/>
            <person name="Ng W.-L."/>
            <person name="Kazmierczak K.M."/>
            <person name="Andrzejewski T.M."/>
            <person name="Davidsen T.M."/>
            <person name="Wayne K.J."/>
            <person name="Tettelin H."/>
            <person name="Glass J.I."/>
            <person name="Rusch D."/>
            <person name="Podicherti R."/>
            <person name="Tsui H.-C.T."/>
            <person name="Winkler M.E."/>
        </authorList>
    </citation>
    <scope>NUCLEOTIDE SEQUENCE</scope>
</reference>
<evidence type="ECO:0000256" key="1">
    <source>
        <dbReference type="SAM" id="Coils"/>
    </source>
</evidence>
<dbReference type="AlphaFoldDB" id="A0A381SYX0"/>
<gene>
    <name evidence="2" type="ORF">METZ01_LOCUS61345</name>
</gene>
<feature type="coiled-coil region" evidence="1">
    <location>
        <begin position="19"/>
        <end position="163"/>
    </location>
</feature>
<keyword evidence="1" id="KW-0175">Coiled coil</keyword>